<dbReference type="AlphaFoldDB" id="A0A7J0BUJ0"/>
<protein>
    <submittedName>
        <fullName evidence="2">Uncharacterized protein</fullName>
    </submittedName>
</protein>
<reference evidence="2 3" key="1">
    <citation type="submission" date="2020-05" db="EMBL/GenBank/DDBJ databases">
        <title>Draft genome sequence of Desulfovibrio psychrotolerans JS1T.</title>
        <authorList>
            <person name="Ueno A."/>
            <person name="Tamazawa S."/>
            <person name="Tamamura S."/>
            <person name="Murakami T."/>
            <person name="Kiyama T."/>
            <person name="Inomata H."/>
            <person name="Amano Y."/>
            <person name="Miyakawa K."/>
            <person name="Tamaki H."/>
            <person name="Naganuma T."/>
            <person name="Kaneko K."/>
        </authorList>
    </citation>
    <scope>NUCLEOTIDE SEQUENCE [LARGE SCALE GENOMIC DNA]</scope>
    <source>
        <strain evidence="2 3">JS1</strain>
    </source>
</reference>
<dbReference type="EMBL" id="BLVP01000007">
    <property type="protein sequence ID" value="GFM36831.1"/>
    <property type="molecule type" value="Genomic_DNA"/>
</dbReference>
<accession>A0A7J0BUJ0</accession>
<evidence type="ECO:0000256" key="1">
    <source>
        <dbReference type="SAM" id="MobiDB-lite"/>
    </source>
</evidence>
<feature type="region of interest" description="Disordered" evidence="1">
    <location>
        <begin position="78"/>
        <end position="102"/>
    </location>
</feature>
<dbReference type="Proteomes" id="UP000503820">
    <property type="component" value="Unassembled WGS sequence"/>
</dbReference>
<comment type="caution">
    <text evidence="2">The sequence shown here is derived from an EMBL/GenBank/DDBJ whole genome shotgun (WGS) entry which is preliminary data.</text>
</comment>
<keyword evidence="3" id="KW-1185">Reference proteome</keyword>
<proteinExistence type="predicted"/>
<gene>
    <name evidence="2" type="ORF">DSM19430T_15150</name>
</gene>
<evidence type="ECO:0000313" key="3">
    <source>
        <dbReference type="Proteomes" id="UP000503820"/>
    </source>
</evidence>
<sequence>MEQMRLPSRSSPNDLPSLLEATGPNIYVNAITLYYPRHSDMSHYSAQREKTTRLFRPVRTAGAFSPFRCPGPCPAVTANPDGIRHNPATPARTNLDSEGVAQ</sequence>
<evidence type="ECO:0000313" key="2">
    <source>
        <dbReference type="EMBL" id="GFM36831.1"/>
    </source>
</evidence>
<name>A0A7J0BUJ0_9BACT</name>
<organism evidence="2 3">
    <name type="scientific">Desulfovibrio psychrotolerans</name>
    <dbReference type="NCBI Taxonomy" id="415242"/>
    <lineage>
        <taxon>Bacteria</taxon>
        <taxon>Pseudomonadati</taxon>
        <taxon>Thermodesulfobacteriota</taxon>
        <taxon>Desulfovibrionia</taxon>
        <taxon>Desulfovibrionales</taxon>
        <taxon>Desulfovibrionaceae</taxon>
        <taxon>Desulfovibrio</taxon>
    </lineage>
</organism>